<name>A0A6A5TW57_9PLEO</name>
<feature type="region of interest" description="Disordered" evidence="1">
    <location>
        <begin position="1"/>
        <end position="41"/>
    </location>
</feature>
<keyword evidence="3" id="KW-1185">Reference proteome</keyword>
<organism evidence="2 3">
    <name type="scientific">Byssothecium circinans</name>
    <dbReference type="NCBI Taxonomy" id="147558"/>
    <lineage>
        <taxon>Eukaryota</taxon>
        <taxon>Fungi</taxon>
        <taxon>Dikarya</taxon>
        <taxon>Ascomycota</taxon>
        <taxon>Pezizomycotina</taxon>
        <taxon>Dothideomycetes</taxon>
        <taxon>Pleosporomycetidae</taxon>
        <taxon>Pleosporales</taxon>
        <taxon>Massarineae</taxon>
        <taxon>Massarinaceae</taxon>
        <taxon>Byssothecium</taxon>
    </lineage>
</organism>
<proteinExistence type="predicted"/>
<dbReference type="EMBL" id="ML976993">
    <property type="protein sequence ID" value="KAF1955969.1"/>
    <property type="molecule type" value="Genomic_DNA"/>
</dbReference>
<feature type="compositionally biased region" description="Polar residues" evidence="1">
    <location>
        <begin position="194"/>
        <end position="222"/>
    </location>
</feature>
<evidence type="ECO:0000256" key="1">
    <source>
        <dbReference type="SAM" id="MobiDB-lite"/>
    </source>
</evidence>
<reference evidence="2" key="1">
    <citation type="journal article" date="2020" name="Stud. Mycol.">
        <title>101 Dothideomycetes genomes: a test case for predicting lifestyles and emergence of pathogens.</title>
        <authorList>
            <person name="Haridas S."/>
            <person name="Albert R."/>
            <person name="Binder M."/>
            <person name="Bloem J."/>
            <person name="Labutti K."/>
            <person name="Salamov A."/>
            <person name="Andreopoulos B."/>
            <person name="Baker S."/>
            <person name="Barry K."/>
            <person name="Bills G."/>
            <person name="Bluhm B."/>
            <person name="Cannon C."/>
            <person name="Castanera R."/>
            <person name="Culley D."/>
            <person name="Daum C."/>
            <person name="Ezra D."/>
            <person name="Gonzalez J."/>
            <person name="Henrissat B."/>
            <person name="Kuo A."/>
            <person name="Liang C."/>
            <person name="Lipzen A."/>
            <person name="Lutzoni F."/>
            <person name="Magnuson J."/>
            <person name="Mondo S."/>
            <person name="Nolan M."/>
            <person name="Ohm R."/>
            <person name="Pangilinan J."/>
            <person name="Park H.-J."/>
            <person name="Ramirez L."/>
            <person name="Alfaro M."/>
            <person name="Sun H."/>
            <person name="Tritt A."/>
            <person name="Yoshinaga Y."/>
            <person name="Zwiers L.-H."/>
            <person name="Turgeon B."/>
            <person name="Goodwin S."/>
            <person name="Spatafora J."/>
            <person name="Crous P."/>
            <person name="Grigoriev I."/>
        </authorList>
    </citation>
    <scope>NUCLEOTIDE SEQUENCE</scope>
    <source>
        <strain evidence="2">CBS 675.92</strain>
    </source>
</reference>
<feature type="region of interest" description="Disordered" evidence="1">
    <location>
        <begin position="185"/>
        <end position="251"/>
    </location>
</feature>
<evidence type="ECO:0000313" key="3">
    <source>
        <dbReference type="Proteomes" id="UP000800035"/>
    </source>
</evidence>
<dbReference type="Proteomes" id="UP000800035">
    <property type="component" value="Unassembled WGS sequence"/>
</dbReference>
<feature type="compositionally biased region" description="Low complexity" evidence="1">
    <location>
        <begin position="348"/>
        <end position="373"/>
    </location>
</feature>
<dbReference type="AlphaFoldDB" id="A0A6A5TW57"/>
<accession>A0A6A5TW57</accession>
<feature type="compositionally biased region" description="Polar residues" evidence="1">
    <location>
        <begin position="1"/>
        <end position="10"/>
    </location>
</feature>
<sequence length="548" mass="59354">MANNNNTNLPDGQPGEANDEKLYYRVGPHGSKPSDATSKPYSRTAPNFWDLVAYRIGLSLFKDGYFKIAGSKISTIGEAELADLQNAGITHHYIHEAAANPLASLEVSSNREHRYSCSGYDLSNQATSTSRCPVCPATQGDWQPDKGFKEKVAEKMGLEFWTLRSLSLRDYTGIWRLRPTYLKRKGGENEASGGVNTIQSTPAQEIRASPSTQAQIGRSATQPKGVPPHVSSNNGLEPSPSAPETLDTSQTKKHTLTLTLDQQAGLSDYGSDSSSIDNDLLNDELETPALSMSSRAAGGLQTGFSNSAAKSSRPSGDEIEGTLPPPAKKPRMSLPKSQAKRPTAVRASNVPPSSTSSSLNSSSSSISSTSPPSRDLRTRCTLCILSYFIYQRNYPTYLQLDPRLSTFLPTLTRQAHGTNSTMFTSTNTPDCHPPQHAFGQQSTGIFQLLLNGNLFQVQDLPPLIGKVGIQNFLQRSGKATREQLNHWLGKHHKGETNMNAGDGLVGFPLALLSMLAKEFGVEDDLKLLVDLAATLLTPWPYANATCKV</sequence>
<protein>
    <submittedName>
        <fullName evidence="2">Uncharacterized protein</fullName>
    </submittedName>
</protein>
<feature type="region of interest" description="Disordered" evidence="1">
    <location>
        <begin position="297"/>
        <end position="375"/>
    </location>
</feature>
<gene>
    <name evidence="2" type="ORF">CC80DRAFT_549029</name>
</gene>
<evidence type="ECO:0000313" key="2">
    <source>
        <dbReference type="EMBL" id="KAF1955969.1"/>
    </source>
</evidence>
<feature type="compositionally biased region" description="Polar residues" evidence="1">
    <location>
        <begin position="302"/>
        <end position="314"/>
    </location>
</feature>